<dbReference type="Pfam" id="PF05045">
    <property type="entry name" value="RgpF"/>
    <property type="match status" value="1"/>
</dbReference>
<evidence type="ECO:0000313" key="1">
    <source>
        <dbReference type="EMBL" id="MFD1303964.1"/>
    </source>
</evidence>
<dbReference type="EMBL" id="JBHTND010000045">
    <property type="protein sequence ID" value="MFD1303964.1"/>
    <property type="molecule type" value="Genomic_DNA"/>
</dbReference>
<name>A0ABW3X537_9HYPH</name>
<protein>
    <submittedName>
        <fullName evidence="1">Rhamnan synthesis F family protein</fullName>
    </submittedName>
</protein>
<dbReference type="RefSeq" id="WP_238205572.1">
    <property type="nucleotide sequence ID" value="NZ_JBHTND010000045.1"/>
</dbReference>
<evidence type="ECO:0000313" key="2">
    <source>
        <dbReference type="Proteomes" id="UP001597176"/>
    </source>
</evidence>
<keyword evidence="2" id="KW-1185">Reference proteome</keyword>
<dbReference type="InterPro" id="IPR007739">
    <property type="entry name" value="RgpF"/>
</dbReference>
<proteinExistence type="predicted"/>
<accession>A0ABW3X537</accession>
<organism evidence="1 2">
    <name type="scientific">Methylobacterium marchantiae</name>
    <dbReference type="NCBI Taxonomy" id="600331"/>
    <lineage>
        <taxon>Bacteria</taxon>
        <taxon>Pseudomonadati</taxon>
        <taxon>Pseudomonadota</taxon>
        <taxon>Alphaproteobacteria</taxon>
        <taxon>Hyphomicrobiales</taxon>
        <taxon>Methylobacteriaceae</taxon>
        <taxon>Methylobacterium</taxon>
    </lineage>
</organism>
<sequence>MFDNLCLFAHFDQDDLVADYVIYYLEALRATGFEIVVISTSRLSEKDISRLRSVSHDVILRENRGHDFASWGLGIERYAGQVSGQLMIANDSVYGPIGDLNHALARLTSVSADFYGMIESPEIAPHLQSWLIIFEPAVYNSSAFRAVFAQEFQEMAKVDIIQKGEIDLSQSLIASGFSMRSLFDGTFENGKKLNIPSNYSHFLWWELVEIANIPFLKIELLRVNPCRIASLHKWKDIVIARRPELVPMIEDHLVRTSKGRQHTIPYLHNLPARRRDLQFFVKRDYFLAASGRRFAGRANLIYLQFQKTMRGLMRRIYYIGAPLRQRMRK</sequence>
<dbReference type="Proteomes" id="UP001597176">
    <property type="component" value="Unassembled WGS sequence"/>
</dbReference>
<gene>
    <name evidence="1" type="ORF">ACFQ4G_20565</name>
</gene>
<comment type="caution">
    <text evidence="1">The sequence shown here is derived from an EMBL/GenBank/DDBJ whole genome shotgun (WGS) entry which is preliminary data.</text>
</comment>
<reference evidence="2" key="1">
    <citation type="journal article" date="2019" name="Int. J. Syst. Evol. Microbiol.">
        <title>The Global Catalogue of Microorganisms (GCM) 10K type strain sequencing project: providing services to taxonomists for standard genome sequencing and annotation.</title>
        <authorList>
            <consortium name="The Broad Institute Genomics Platform"/>
            <consortium name="The Broad Institute Genome Sequencing Center for Infectious Disease"/>
            <person name="Wu L."/>
            <person name="Ma J."/>
        </authorList>
    </citation>
    <scope>NUCLEOTIDE SEQUENCE [LARGE SCALE GENOMIC DNA]</scope>
    <source>
        <strain evidence="2">CCUG 56108</strain>
    </source>
</reference>